<dbReference type="SUPFAM" id="SSF55874">
    <property type="entry name" value="ATPase domain of HSP90 chaperone/DNA topoisomerase II/histidine kinase"/>
    <property type="match status" value="1"/>
</dbReference>
<protein>
    <submittedName>
        <fullName evidence="3">Two-component system sensor histidine kinase AlgZ</fullName>
        <ecNumber evidence="3">2.7.13.3</ecNumber>
    </submittedName>
</protein>
<dbReference type="EC" id="2.7.13.3" evidence="3"/>
<feature type="domain" description="Signal transduction histidine kinase internal region" evidence="2">
    <location>
        <begin position="155"/>
        <end position="233"/>
    </location>
</feature>
<name>A0ABV2II89_9BURK</name>
<keyword evidence="3" id="KW-0418">Kinase</keyword>
<dbReference type="Pfam" id="PF06580">
    <property type="entry name" value="His_kinase"/>
    <property type="match status" value="1"/>
</dbReference>
<keyword evidence="1" id="KW-1133">Transmembrane helix</keyword>
<dbReference type="InterPro" id="IPR050640">
    <property type="entry name" value="Bact_2-comp_sensor_kinase"/>
</dbReference>
<evidence type="ECO:0000313" key="3">
    <source>
        <dbReference type="EMBL" id="MET3602334.1"/>
    </source>
</evidence>
<keyword evidence="1" id="KW-0472">Membrane</keyword>
<keyword evidence="4" id="KW-1185">Reference proteome</keyword>
<feature type="transmembrane region" description="Helical" evidence="1">
    <location>
        <begin position="58"/>
        <end position="79"/>
    </location>
</feature>
<accession>A0ABV2II89</accession>
<comment type="caution">
    <text evidence="3">The sequence shown here is derived from an EMBL/GenBank/DDBJ whole genome shotgun (WGS) entry which is preliminary data.</text>
</comment>
<feature type="transmembrane region" description="Helical" evidence="1">
    <location>
        <begin position="28"/>
        <end position="46"/>
    </location>
</feature>
<dbReference type="Proteomes" id="UP001549111">
    <property type="component" value="Unassembled WGS sequence"/>
</dbReference>
<dbReference type="PANTHER" id="PTHR34220:SF7">
    <property type="entry name" value="SENSOR HISTIDINE KINASE YPDA"/>
    <property type="match status" value="1"/>
</dbReference>
<dbReference type="RefSeq" id="WP_244954281.1">
    <property type="nucleotide sequence ID" value="NZ_CP035708.1"/>
</dbReference>
<reference evidence="3 4" key="1">
    <citation type="submission" date="2024-06" db="EMBL/GenBank/DDBJ databases">
        <title>Genomic Encyclopedia of Type Strains, Phase IV (KMG-IV): sequencing the most valuable type-strain genomes for metagenomic binning, comparative biology and taxonomic classification.</title>
        <authorList>
            <person name="Goeker M."/>
        </authorList>
    </citation>
    <scope>NUCLEOTIDE SEQUENCE [LARGE SCALE GENOMIC DNA]</scope>
    <source>
        <strain evidence="3 4">D-501</strain>
    </source>
</reference>
<sequence length="343" mass="36295">MSPSPSASAGESAGLPPRSVPMLCQGGLVLRTVLFVHGVLVLGLGLQGGDLAGLLGNLSVLVVAVLPATLVWLLAGCALRPRLARLAPMPAAALMGLIGLLCALGAWAELRWLEQVDPGALTALSAASSGAALAVAVWQVLCLRERLNLPAGTQARLAELQSRIRPHFLFNALNSAITLVQIDPVRAEAVLEDLSELFRAALASADAPVTLGQEIELAQRYLAIEQVRFGARLRVRWQLDAQAAAARVPALMLQPLVENAVKHGIEPSTEGGEIVIRTGVRHGMALLTVTNPLGEGRPRRGHGMALRNVRERLMLLHDLGVRFEAGAIDGGRFRVRIAIALPD</sequence>
<dbReference type="GO" id="GO:0004673">
    <property type="term" value="F:protein histidine kinase activity"/>
    <property type="evidence" value="ECO:0007669"/>
    <property type="project" value="UniProtKB-EC"/>
</dbReference>
<proteinExistence type="predicted"/>
<evidence type="ECO:0000313" key="4">
    <source>
        <dbReference type="Proteomes" id="UP001549111"/>
    </source>
</evidence>
<gene>
    <name evidence="3" type="ORF">ABIC99_000110</name>
</gene>
<organism evidence="3 4">
    <name type="scientific">Sphaerotilus sulfidivorans</name>
    <dbReference type="NCBI Taxonomy" id="639200"/>
    <lineage>
        <taxon>Bacteria</taxon>
        <taxon>Pseudomonadati</taxon>
        <taxon>Pseudomonadota</taxon>
        <taxon>Betaproteobacteria</taxon>
        <taxon>Burkholderiales</taxon>
        <taxon>Sphaerotilaceae</taxon>
        <taxon>Sphaerotilus</taxon>
    </lineage>
</organism>
<keyword evidence="1" id="KW-0812">Transmembrane</keyword>
<dbReference type="PANTHER" id="PTHR34220">
    <property type="entry name" value="SENSOR HISTIDINE KINASE YPDA"/>
    <property type="match status" value="1"/>
</dbReference>
<dbReference type="InterPro" id="IPR010559">
    <property type="entry name" value="Sig_transdc_His_kin_internal"/>
</dbReference>
<feature type="transmembrane region" description="Helical" evidence="1">
    <location>
        <begin position="120"/>
        <end position="141"/>
    </location>
</feature>
<dbReference type="InterPro" id="IPR036890">
    <property type="entry name" value="HATPase_C_sf"/>
</dbReference>
<evidence type="ECO:0000256" key="1">
    <source>
        <dbReference type="SAM" id="Phobius"/>
    </source>
</evidence>
<evidence type="ECO:0000259" key="2">
    <source>
        <dbReference type="Pfam" id="PF06580"/>
    </source>
</evidence>
<keyword evidence="3" id="KW-0808">Transferase</keyword>
<feature type="transmembrane region" description="Helical" evidence="1">
    <location>
        <begin position="91"/>
        <end position="108"/>
    </location>
</feature>
<dbReference type="EMBL" id="JBEPLS010000001">
    <property type="protein sequence ID" value="MET3602334.1"/>
    <property type="molecule type" value="Genomic_DNA"/>
</dbReference>
<dbReference type="Gene3D" id="3.30.565.10">
    <property type="entry name" value="Histidine kinase-like ATPase, C-terminal domain"/>
    <property type="match status" value="1"/>
</dbReference>